<keyword evidence="1" id="KW-0393">Immunoglobulin domain</keyword>
<comment type="similarity">
    <text evidence="1">Belongs to the unc-5 family.</text>
</comment>
<sequence length="707" mass="80124">MKKNGKYAYRNRTKITFNRGKTIKQWKSRLQNSGEIVNYLDNSTENGTMIWTVTSDPNVISRVYRDEGSNRVFLTTTIGISLGCGVLAVAFSALGTSLFLRAKKQRANGTMSDSSYVQEAIYSEPYENKDNKITQDIQVPVCTPETTIQTENDYINDIKVSTPIHEVVKIKSDENDELYSFNKAVIVKDGKNAEALDSSDYIDSLLPKDKYSKVIRTDSDSAYYSLGNSLEGILGQHKSQDSIGQSVCHNIEKRSKQHQLLPALDVSSDSPFYVEDILTEEGGRLELPAYRVTMFVPPGAIPKGTRQRIFMYVHPDTTHVSASMNKQGQIISPFIICGPDGFKFENMITLSYPHYVTRLKDWQVKTIYTKTTNNQLEYDFVDEDPSSDALVQKENITLFLSHFTGFGTIGQQHSEASPRGEMYWKTILILASQIIEGEDLILYIWCIDSNELESVLTEEEQQGKMRVSTNPFQIRIDPSEEHGTITASLVDVDKAWSVYGPSLKEDNMHEVAFTELFLRPRDSKEMSLEAKKIDSRPNSTRGSLFNLDERNDLVDKLDTNENTICGNDWRILASYLSLSEKDVEQIQKHSHRQSPTWKMLNFLELTLRNPGIQDIKDLLGFFKGLPKKQSRIDVERILEDAILRIQKEADISRTGIVRPTRRAKIKVSDEEQQDQAIANSPALKVPILPGSVREPTEQSIDGTYLAW</sequence>
<dbReference type="Pfam" id="PF00791">
    <property type="entry name" value="ZU5"/>
    <property type="match status" value="1"/>
</dbReference>
<comment type="function">
    <text evidence="1">Receptor for netrin required for axon guidance. Mediates axon repulsion of neuronal growth cones in the developing nervous system upon ligand binding.</text>
</comment>
<dbReference type="InterPro" id="IPR000906">
    <property type="entry name" value="ZU5_dom"/>
</dbReference>
<dbReference type="OrthoDB" id="10066544at2759"/>
<gene>
    <name evidence="3" type="ORF">OFUS_LOCUS416</name>
</gene>
<dbReference type="GO" id="GO:0005886">
    <property type="term" value="C:plasma membrane"/>
    <property type="evidence" value="ECO:0007669"/>
    <property type="project" value="UniProtKB-SubCell"/>
</dbReference>
<evidence type="ECO:0000313" key="3">
    <source>
        <dbReference type="EMBL" id="CAH1772696.1"/>
    </source>
</evidence>
<dbReference type="GO" id="GO:0005042">
    <property type="term" value="F:netrin receptor activity"/>
    <property type="evidence" value="ECO:0007669"/>
    <property type="project" value="UniProtKB-UniRule"/>
</dbReference>
<feature type="transmembrane region" description="Helical" evidence="1">
    <location>
        <begin position="72"/>
        <end position="100"/>
    </location>
</feature>
<keyword evidence="4" id="KW-1185">Reference proteome</keyword>
<dbReference type="EMBL" id="CAIIXF020000001">
    <property type="protein sequence ID" value="CAH1772696.1"/>
    <property type="molecule type" value="Genomic_DNA"/>
</dbReference>
<dbReference type="PROSITE" id="PS51145">
    <property type="entry name" value="ZU5"/>
    <property type="match status" value="1"/>
</dbReference>
<dbReference type="AlphaFoldDB" id="A0A8S4MVG6"/>
<dbReference type="Gene3D" id="1.10.533.10">
    <property type="entry name" value="Death Domain, Fas"/>
    <property type="match status" value="1"/>
</dbReference>
<keyword evidence="1" id="KW-0812">Transmembrane</keyword>
<dbReference type="InterPro" id="IPR011029">
    <property type="entry name" value="DEATH-like_dom_sf"/>
</dbReference>
<keyword evidence="1" id="KW-1133">Transmembrane helix</keyword>
<keyword evidence="1" id="KW-0675">Receptor</keyword>
<evidence type="ECO:0000256" key="1">
    <source>
        <dbReference type="RuleBase" id="RU367033"/>
    </source>
</evidence>
<dbReference type="Proteomes" id="UP000749559">
    <property type="component" value="Unassembled WGS sequence"/>
</dbReference>
<dbReference type="PANTHER" id="PTHR12582:SF41">
    <property type="entry name" value="UNC5C-LIKE PROTEIN"/>
    <property type="match status" value="1"/>
</dbReference>
<dbReference type="Gene3D" id="2.60.220.30">
    <property type="match status" value="1"/>
</dbReference>
<evidence type="ECO:0000313" key="4">
    <source>
        <dbReference type="Proteomes" id="UP000749559"/>
    </source>
</evidence>
<keyword evidence="1" id="KW-0217">Developmental protein</keyword>
<reference evidence="3" key="1">
    <citation type="submission" date="2022-03" db="EMBL/GenBank/DDBJ databases">
        <authorList>
            <person name="Martin C."/>
        </authorList>
    </citation>
    <scope>NUCLEOTIDE SEQUENCE</scope>
</reference>
<dbReference type="SMART" id="SM00218">
    <property type="entry name" value="ZU5"/>
    <property type="match status" value="1"/>
</dbReference>
<dbReference type="PANTHER" id="PTHR12582">
    <property type="entry name" value="NETRIN RECEPTOR UNC5"/>
    <property type="match status" value="1"/>
</dbReference>
<dbReference type="SUPFAM" id="SSF47986">
    <property type="entry name" value="DEATH domain"/>
    <property type="match status" value="1"/>
</dbReference>
<protein>
    <recommendedName>
        <fullName evidence="1">Netrin receptor UNC5</fullName>
    </recommendedName>
</protein>
<organism evidence="3 4">
    <name type="scientific">Owenia fusiformis</name>
    <name type="common">Polychaete worm</name>
    <dbReference type="NCBI Taxonomy" id="6347"/>
    <lineage>
        <taxon>Eukaryota</taxon>
        <taxon>Metazoa</taxon>
        <taxon>Spiralia</taxon>
        <taxon>Lophotrochozoa</taxon>
        <taxon>Annelida</taxon>
        <taxon>Polychaeta</taxon>
        <taxon>Sedentaria</taxon>
        <taxon>Canalipalpata</taxon>
        <taxon>Sabellida</taxon>
        <taxon>Oweniida</taxon>
        <taxon>Oweniidae</taxon>
        <taxon>Owenia</taxon>
    </lineage>
</organism>
<evidence type="ECO:0000259" key="2">
    <source>
        <dbReference type="PROSITE" id="PS51145"/>
    </source>
</evidence>
<dbReference type="InterPro" id="IPR037936">
    <property type="entry name" value="UNC5A-D"/>
</dbReference>
<proteinExistence type="inferred from homology"/>
<name>A0A8S4MVG6_OWEFU</name>
<feature type="domain" description="ZU5" evidence="2">
    <location>
        <begin position="272"/>
        <end position="385"/>
    </location>
</feature>
<comment type="caution">
    <text evidence="3">The sequence shown here is derived from an EMBL/GenBank/DDBJ whole genome shotgun (WGS) entry which is preliminary data.</text>
</comment>
<keyword evidence="1" id="KW-0472">Membrane</keyword>
<comment type="subcellular location">
    <subcellularLocation>
        <location evidence="1">Cell membrane</location>
        <topology evidence="1">Single-pass type I membrane protein</topology>
    </subcellularLocation>
</comment>
<accession>A0A8S4MVG6</accession>